<dbReference type="EMBL" id="OMOF01000922">
    <property type="protein sequence ID" value="SPF56583.1"/>
    <property type="molecule type" value="Genomic_DNA"/>
</dbReference>
<organism evidence="1 2">
    <name type="scientific">Candidatus Desulfosporosinus infrequens</name>
    <dbReference type="NCBI Taxonomy" id="2043169"/>
    <lineage>
        <taxon>Bacteria</taxon>
        <taxon>Bacillati</taxon>
        <taxon>Bacillota</taxon>
        <taxon>Clostridia</taxon>
        <taxon>Eubacteriales</taxon>
        <taxon>Desulfitobacteriaceae</taxon>
        <taxon>Desulfosporosinus</taxon>
    </lineage>
</organism>
<sequence>MKYCEDVNCVSPDKSRLSGIIVIHYGETGRMMRESFAWGEGIRTYSEALNLAVEFMHHVDN</sequence>
<evidence type="ECO:0000313" key="1">
    <source>
        <dbReference type="EMBL" id="SPF56583.1"/>
    </source>
</evidence>
<name>A0A2U3LXC7_9FIRM</name>
<protein>
    <submittedName>
        <fullName evidence="1">Uncharacterized protein</fullName>
    </submittedName>
</protein>
<reference evidence="2" key="1">
    <citation type="submission" date="2018-02" db="EMBL/GenBank/DDBJ databases">
        <authorList>
            <person name="Hausmann B."/>
        </authorList>
    </citation>
    <scope>NUCLEOTIDE SEQUENCE [LARGE SCALE GENOMIC DNA]</scope>
    <source>
        <strain evidence="2">Peat soil MAG SbF1</strain>
    </source>
</reference>
<evidence type="ECO:0000313" key="2">
    <source>
        <dbReference type="Proteomes" id="UP000238916"/>
    </source>
</evidence>
<accession>A0A2U3LXC7</accession>
<dbReference type="Proteomes" id="UP000238916">
    <property type="component" value="Unassembled WGS sequence"/>
</dbReference>
<gene>
    <name evidence="1" type="ORF">SBF1_9290002</name>
</gene>
<proteinExistence type="predicted"/>
<dbReference type="AlphaFoldDB" id="A0A2U3LXC7"/>